<name>A0A1Y2HZG3_9FUNG</name>
<proteinExistence type="predicted"/>
<evidence type="ECO:0000313" key="1">
    <source>
        <dbReference type="EMBL" id="ORZ39899.1"/>
    </source>
</evidence>
<gene>
    <name evidence="1" type="ORF">BCR44DRAFT_1217392</name>
</gene>
<sequence>MSTMHPFDILPVELLTDVLALAQPRHDLAATSRLTATLARANQRDRQLWFHYAVFDSTLPADADNPESRWLIPPFTRLPRLARFLKSRLRSASNDLAQPVERVVISEELFSYLYGNPGPFVRQFARIASALEPPWDPAQFQAMLQTQLGSYADSAPAPTQTHCALHTWSVFPDAFQLLLYCLGSNRLCLFSSSLKHLLNLMPMLASHESSTLPAMVWLQLALDNRPSVRQVLKSFAFSATAAGTATEADTNAATANPTTSLSFPHFVMLQALTEWNPSALEIVESQLGVNVPDFVTWLSKQGSLMQRVSDSIRDISSATAGGSRHDVQSTFAWMHARGVPRGAFSCHLCATATQWDVFRVLLLDHDIEYARSLPAGVQRRALGSHFGRWCSQRGQVDPGLAHLALDEDLLSEIVARKVAQVCIKEGNSEVMEQILVKFPGCSVCRN</sequence>
<dbReference type="Proteomes" id="UP000193411">
    <property type="component" value="Unassembled WGS sequence"/>
</dbReference>
<comment type="caution">
    <text evidence="1">The sequence shown here is derived from an EMBL/GenBank/DDBJ whole genome shotgun (WGS) entry which is preliminary data.</text>
</comment>
<organism evidence="1 2">
    <name type="scientific">Catenaria anguillulae PL171</name>
    <dbReference type="NCBI Taxonomy" id="765915"/>
    <lineage>
        <taxon>Eukaryota</taxon>
        <taxon>Fungi</taxon>
        <taxon>Fungi incertae sedis</taxon>
        <taxon>Blastocladiomycota</taxon>
        <taxon>Blastocladiomycetes</taxon>
        <taxon>Blastocladiales</taxon>
        <taxon>Catenariaceae</taxon>
        <taxon>Catenaria</taxon>
    </lineage>
</organism>
<dbReference type="EMBL" id="MCFL01000004">
    <property type="protein sequence ID" value="ORZ39899.1"/>
    <property type="molecule type" value="Genomic_DNA"/>
</dbReference>
<protein>
    <recommendedName>
        <fullName evidence="3">F-box domain-containing protein</fullName>
    </recommendedName>
</protein>
<reference evidence="1 2" key="1">
    <citation type="submission" date="2016-07" db="EMBL/GenBank/DDBJ databases">
        <title>Pervasive Adenine N6-methylation of Active Genes in Fungi.</title>
        <authorList>
            <consortium name="DOE Joint Genome Institute"/>
            <person name="Mondo S.J."/>
            <person name="Dannebaum R.O."/>
            <person name="Kuo R.C."/>
            <person name="Labutti K."/>
            <person name="Haridas S."/>
            <person name="Kuo A."/>
            <person name="Salamov A."/>
            <person name="Ahrendt S.R."/>
            <person name="Lipzen A."/>
            <person name="Sullivan W."/>
            <person name="Andreopoulos W.B."/>
            <person name="Clum A."/>
            <person name="Lindquist E."/>
            <person name="Daum C."/>
            <person name="Ramamoorthy G.K."/>
            <person name="Gryganskyi A."/>
            <person name="Culley D."/>
            <person name="Magnuson J.K."/>
            <person name="James T.Y."/>
            <person name="O'Malley M.A."/>
            <person name="Stajich J.E."/>
            <person name="Spatafora J.W."/>
            <person name="Visel A."/>
            <person name="Grigoriev I.V."/>
        </authorList>
    </citation>
    <scope>NUCLEOTIDE SEQUENCE [LARGE SCALE GENOMIC DNA]</scope>
    <source>
        <strain evidence="1 2">PL171</strain>
    </source>
</reference>
<dbReference type="AlphaFoldDB" id="A0A1Y2HZG3"/>
<evidence type="ECO:0000313" key="2">
    <source>
        <dbReference type="Proteomes" id="UP000193411"/>
    </source>
</evidence>
<evidence type="ECO:0008006" key="3">
    <source>
        <dbReference type="Google" id="ProtNLM"/>
    </source>
</evidence>
<accession>A0A1Y2HZG3</accession>
<keyword evidence="2" id="KW-1185">Reference proteome</keyword>